<gene>
    <name evidence="2" type="ORF">KIV10_09880</name>
</gene>
<sequence>MKWLNDAKFDLKEIYEYISHDSKIYARLQIEKIKKASQKLKTFPEIGKNVEEISNQNI</sequence>
<protein>
    <submittedName>
        <fullName evidence="2">Type II toxin-antitoxin system RelE/ParE family toxin</fullName>
    </submittedName>
</protein>
<dbReference type="EMBL" id="JAHCTB010000004">
    <property type="protein sequence ID" value="MBT0608492.1"/>
    <property type="molecule type" value="Genomic_DNA"/>
</dbReference>
<reference evidence="2 3" key="1">
    <citation type="submission" date="2021-05" db="EMBL/GenBank/DDBJ databases">
        <title>Aequorivita echinoideorum JCM 30378 genome.</title>
        <authorList>
            <person name="Zhang H."/>
            <person name="Li C."/>
        </authorList>
    </citation>
    <scope>NUCLEOTIDE SEQUENCE [LARGE SCALE GENOMIC DNA]</scope>
    <source>
        <strain evidence="2 3">JCM30378</strain>
    </source>
</reference>
<organism evidence="2 3">
    <name type="scientific">Aequorivita echinoideorum</name>
    <dbReference type="NCBI Taxonomy" id="1549647"/>
    <lineage>
        <taxon>Bacteria</taxon>
        <taxon>Pseudomonadati</taxon>
        <taxon>Bacteroidota</taxon>
        <taxon>Flavobacteriia</taxon>
        <taxon>Flavobacteriales</taxon>
        <taxon>Flavobacteriaceae</taxon>
        <taxon>Aequorivita</taxon>
    </lineage>
</organism>
<accession>A0ABS5S5K3</accession>
<dbReference type="InterPro" id="IPR007712">
    <property type="entry name" value="RelE/ParE_toxin"/>
</dbReference>
<dbReference type="InterPro" id="IPR035093">
    <property type="entry name" value="RelE/ParE_toxin_dom_sf"/>
</dbReference>
<keyword evidence="3" id="KW-1185">Reference proteome</keyword>
<evidence type="ECO:0000313" key="3">
    <source>
        <dbReference type="Proteomes" id="UP001297092"/>
    </source>
</evidence>
<evidence type="ECO:0000256" key="1">
    <source>
        <dbReference type="ARBA" id="ARBA00022649"/>
    </source>
</evidence>
<comment type="caution">
    <text evidence="2">The sequence shown here is derived from an EMBL/GenBank/DDBJ whole genome shotgun (WGS) entry which is preliminary data.</text>
</comment>
<dbReference type="Proteomes" id="UP001297092">
    <property type="component" value="Unassembled WGS sequence"/>
</dbReference>
<evidence type="ECO:0000313" key="2">
    <source>
        <dbReference type="EMBL" id="MBT0608492.1"/>
    </source>
</evidence>
<dbReference type="Pfam" id="PF05016">
    <property type="entry name" value="ParE_toxin"/>
    <property type="match status" value="1"/>
</dbReference>
<proteinExistence type="predicted"/>
<dbReference type="Gene3D" id="3.30.2310.20">
    <property type="entry name" value="RelE-like"/>
    <property type="match status" value="1"/>
</dbReference>
<keyword evidence="1" id="KW-1277">Toxin-antitoxin system</keyword>
<name>A0ABS5S5K3_9FLAO</name>